<gene>
    <name evidence="1" type="ORF">B7R22_12630</name>
</gene>
<name>A0A3E0VV20_9MICO</name>
<dbReference type="Proteomes" id="UP000256541">
    <property type="component" value="Unassembled WGS sequence"/>
</dbReference>
<dbReference type="InterPro" id="IPR011042">
    <property type="entry name" value="6-blade_b-propeller_TolB-like"/>
</dbReference>
<proteinExistence type="predicted"/>
<reference evidence="1 2" key="1">
    <citation type="submission" date="2017-04" db="EMBL/GenBank/DDBJ databases">
        <title>Comparative genome analysis of Subtercola boreus.</title>
        <authorList>
            <person name="Cho Y.-J."/>
            <person name="Cho A."/>
            <person name="Kim O.-S."/>
            <person name="Lee J.-I."/>
        </authorList>
    </citation>
    <scope>NUCLEOTIDE SEQUENCE [LARGE SCALE GENOMIC DNA]</scope>
    <source>
        <strain evidence="1 2">P27479</strain>
    </source>
</reference>
<evidence type="ECO:0000313" key="1">
    <source>
        <dbReference type="EMBL" id="RFA13510.1"/>
    </source>
</evidence>
<evidence type="ECO:0000313" key="2">
    <source>
        <dbReference type="Proteomes" id="UP000256541"/>
    </source>
</evidence>
<dbReference type="Gene3D" id="2.120.10.30">
    <property type="entry name" value="TolB, C-terminal domain"/>
    <property type="match status" value="1"/>
</dbReference>
<evidence type="ECO:0008006" key="3">
    <source>
        <dbReference type="Google" id="ProtNLM"/>
    </source>
</evidence>
<organism evidence="1 2">
    <name type="scientific">Subtercola boreus</name>
    <dbReference type="NCBI Taxonomy" id="120213"/>
    <lineage>
        <taxon>Bacteria</taxon>
        <taxon>Bacillati</taxon>
        <taxon>Actinomycetota</taxon>
        <taxon>Actinomycetes</taxon>
        <taxon>Micrococcales</taxon>
        <taxon>Microbacteriaceae</taxon>
        <taxon>Subtercola</taxon>
    </lineage>
</organism>
<sequence>MNSTLVTSYYQGTLGRIRDVAVTADGTGLLLVTNNTDGRGSPQAGDDRLVRVALSPGTS</sequence>
<accession>A0A3E0VV20</accession>
<dbReference type="EMBL" id="NBXB01000034">
    <property type="protein sequence ID" value="RFA13510.1"/>
    <property type="molecule type" value="Genomic_DNA"/>
</dbReference>
<dbReference type="AlphaFoldDB" id="A0A3E0VV20"/>
<dbReference type="OrthoDB" id="9770043at2"/>
<dbReference type="RefSeq" id="WP_116412074.1">
    <property type="nucleotide sequence ID" value="NZ_NBXB01000034.1"/>
</dbReference>
<comment type="caution">
    <text evidence="1">The sequence shown here is derived from an EMBL/GenBank/DDBJ whole genome shotgun (WGS) entry which is preliminary data.</text>
</comment>
<protein>
    <recommendedName>
        <fullName evidence="3">Glucose/Sorbosone dehydrogenase domain-containing protein</fullName>
    </recommendedName>
</protein>